<dbReference type="EMBL" id="RCHS01003243">
    <property type="protein sequence ID" value="RMX43134.1"/>
    <property type="molecule type" value="Genomic_DNA"/>
</dbReference>
<feature type="domain" description="Tectonic-1-3 N-terminal" evidence="8">
    <location>
        <begin position="334"/>
        <end position="419"/>
    </location>
</feature>
<dbReference type="PANTHER" id="PTHR14611:SF6">
    <property type="entry name" value="TECTONIC-2"/>
    <property type="match status" value="1"/>
</dbReference>
<feature type="transmembrane region" description="Helical" evidence="6">
    <location>
        <begin position="990"/>
        <end position="1008"/>
    </location>
</feature>
<reference evidence="9 10" key="1">
    <citation type="journal article" date="2018" name="Sci. Rep.">
        <title>Comparative analysis of the Pocillopora damicornis genome highlights role of immune system in coral evolution.</title>
        <authorList>
            <person name="Cunning R."/>
            <person name="Bay R.A."/>
            <person name="Gillette P."/>
            <person name="Baker A.C."/>
            <person name="Traylor-Knowles N."/>
        </authorList>
    </citation>
    <scope>NUCLEOTIDE SEQUENCE [LARGE SCALE GENOMIC DNA]</scope>
    <source>
        <strain evidence="9">RSMAS</strain>
        <tissue evidence="9">Whole animal</tissue>
    </source>
</reference>
<name>A0A3M6TPF2_POCDA</name>
<keyword evidence="2" id="KW-0732">Signal</keyword>
<comment type="caution">
    <text evidence="9">The sequence shown here is derived from an EMBL/GenBank/DDBJ whole genome shotgun (WGS) entry which is preliminary data.</text>
</comment>
<feature type="compositionally biased region" description="Polar residues" evidence="5">
    <location>
        <begin position="904"/>
        <end position="923"/>
    </location>
</feature>
<dbReference type="InterPro" id="IPR011677">
    <property type="entry name" value="TCTN1-3_dom"/>
</dbReference>
<evidence type="ECO:0000256" key="5">
    <source>
        <dbReference type="SAM" id="MobiDB-lite"/>
    </source>
</evidence>
<protein>
    <submittedName>
        <fullName evidence="9">Uncharacterized protein</fullName>
    </submittedName>
</protein>
<evidence type="ECO:0000259" key="7">
    <source>
        <dbReference type="Pfam" id="PF07773"/>
    </source>
</evidence>
<dbReference type="Proteomes" id="UP000275408">
    <property type="component" value="Unassembled WGS sequence"/>
</dbReference>
<dbReference type="PANTHER" id="PTHR14611">
    <property type="entry name" value="TECTONIC FAMILY MEMBER"/>
    <property type="match status" value="1"/>
</dbReference>
<sequence length="1012" mass="109173">MIIFLRSLHVTKAPTVHVCPDVILLKRYLPKSSFQVQFSERIKDLPVVVQCTPVEADGGPSVLQIKFTETRVDPGAVTAQVSYELVSVGNPVQVICRAESFNMTVSPVSSAVNEATSRVSGTSVTAASLTSVPLATASVTAGGTRKRRSVDVVSPDRVVRQYFFNNSAGPTVTFAVDVSPLRILPPVGFIRAPSGRFSAVLVLDKPAEDLVDVTCSIDVLPRGTDLQNTSGVCSIPNKDEVTFANSTVKLNKKDIQFQKGELFQTLELTLSRSPAWRTEGLVRITCCGQATGLSFLYVNRSSEAFIWVELRKLQPIDRSSITSGVRKSTLVSDIDLTCPCNLKEAACDTGCCCDQDCSDVENGSSTCIPGFFGGATAEKPFQFSCQASWPDSTDWQPFLCVTINNNPLIGYFYNLTSPPLAQDSSGFNTLSAKRKREAFTFSESEERQTSISSGFYTAGTTIKTATNTEDKNYARATLGVLSLPQSVFNGLCVQNAAVRFLKDVSSGCVFESEESLCNSQSPWSALNYLMPNKLSQPACPLPPAVLAEGSLGDTVGEIPVIASTEVQYFCISDAIDSVSTTAQKLGEARCDFDDGDSLPPAPFFNKTTRTCSNVVTKVEYEFTWYGRRIDAVQAQITLGSVAIPFVRDMVQLVTSDTFINTVGQNFSVRFLHALRNSSNSSSVRQTPVQRSGNPGYVLGRPVLGRLLNSTGQVTSGKIQLWSPSSDGLCAGSTLTPVLYGEDAFSGCLVKLSFDDISNCSLLRETILTHQARLIQATHVGRSGNADLDVPDDWLPVIREPITNNSGEVSEDGTCSGVPSGLSIEMLVTEAGKYAGVPQMEIVGTRIIYQYTTWRLSCVSGYGVSCSAPVTNTSVKQVVPSPSAITPTAASSLVSVNISNSSVTLANQNSSKTENGSKNGTENGTETREYAPLFQNFMLKSSVVFIKVPSVKPQPVKRTVDLSGICYRDVCKEELFFPLTESYQGEPRDKAIALSLFLIFLALVTFAVTKPWG</sequence>
<keyword evidence="6" id="KW-0472">Membrane</keyword>
<dbReference type="GO" id="GO:0060271">
    <property type="term" value="P:cilium assembly"/>
    <property type="evidence" value="ECO:0007669"/>
    <property type="project" value="TreeGrafter"/>
</dbReference>
<dbReference type="InterPro" id="IPR040354">
    <property type="entry name" value="TCTN1-3"/>
</dbReference>
<evidence type="ECO:0000256" key="6">
    <source>
        <dbReference type="SAM" id="Phobius"/>
    </source>
</evidence>
<proteinExistence type="inferred from homology"/>
<organism evidence="9 10">
    <name type="scientific">Pocillopora damicornis</name>
    <name type="common">Cauliflower coral</name>
    <name type="synonym">Millepora damicornis</name>
    <dbReference type="NCBI Taxonomy" id="46731"/>
    <lineage>
        <taxon>Eukaryota</taxon>
        <taxon>Metazoa</taxon>
        <taxon>Cnidaria</taxon>
        <taxon>Anthozoa</taxon>
        <taxon>Hexacorallia</taxon>
        <taxon>Scleractinia</taxon>
        <taxon>Astrocoeniina</taxon>
        <taxon>Pocilloporidae</taxon>
        <taxon>Pocillopora</taxon>
    </lineage>
</organism>
<keyword evidence="4" id="KW-0325">Glycoprotein</keyword>
<dbReference type="OrthoDB" id="5975565at2759"/>
<comment type="similarity">
    <text evidence="1">Belongs to the tectonic family.</text>
</comment>
<evidence type="ECO:0000256" key="3">
    <source>
        <dbReference type="ARBA" id="ARBA00022794"/>
    </source>
</evidence>
<dbReference type="InterPro" id="IPR057724">
    <property type="entry name" value="TCTN1-3_N"/>
</dbReference>
<keyword evidence="10" id="KW-1185">Reference proteome</keyword>
<evidence type="ECO:0000256" key="1">
    <source>
        <dbReference type="ARBA" id="ARBA00007633"/>
    </source>
</evidence>
<gene>
    <name evidence="9" type="ORF">pdam_00006889</name>
</gene>
<evidence type="ECO:0000256" key="2">
    <source>
        <dbReference type="ARBA" id="ARBA00022729"/>
    </source>
</evidence>
<dbReference type="STRING" id="46731.A0A3M6TPF2"/>
<feature type="region of interest" description="Disordered" evidence="5">
    <location>
        <begin position="904"/>
        <end position="924"/>
    </location>
</feature>
<keyword evidence="6" id="KW-0812">Transmembrane</keyword>
<feature type="domain" description="Tectonic-1-3" evidence="7">
    <location>
        <begin position="453"/>
        <end position="671"/>
    </location>
</feature>
<keyword evidence="6" id="KW-1133">Transmembrane helix</keyword>
<dbReference type="Pfam" id="PF25752">
    <property type="entry name" value="DUF1619_N"/>
    <property type="match status" value="1"/>
</dbReference>
<evidence type="ECO:0000313" key="9">
    <source>
        <dbReference type="EMBL" id="RMX43134.1"/>
    </source>
</evidence>
<evidence type="ECO:0000313" key="10">
    <source>
        <dbReference type="Proteomes" id="UP000275408"/>
    </source>
</evidence>
<evidence type="ECO:0000256" key="4">
    <source>
        <dbReference type="ARBA" id="ARBA00023180"/>
    </source>
</evidence>
<keyword evidence="3" id="KW-0970">Cilium biogenesis/degradation</keyword>
<feature type="domain" description="Tectonic-1-3" evidence="7">
    <location>
        <begin position="691"/>
        <end position="851"/>
    </location>
</feature>
<dbReference type="AlphaFoldDB" id="A0A3M6TPF2"/>
<accession>A0A3M6TPF2</accession>
<dbReference type="Pfam" id="PF07773">
    <property type="entry name" value="TCTN_DUF1619"/>
    <property type="match status" value="2"/>
</dbReference>
<evidence type="ECO:0000259" key="8">
    <source>
        <dbReference type="Pfam" id="PF25752"/>
    </source>
</evidence>